<keyword evidence="2" id="KW-1185">Reference proteome</keyword>
<dbReference type="OrthoDB" id="9395480at2759"/>
<evidence type="ECO:0000313" key="1">
    <source>
        <dbReference type="EMBL" id="RMC16118.1"/>
    </source>
</evidence>
<gene>
    <name evidence="1" type="ORF">DUI87_08327</name>
</gene>
<evidence type="ECO:0000313" key="2">
    <source>
        <dbReference type="Proteomes" id="UP000269221"/>
    </source>
</evidence>
<organism evidence="1 2">
    <name type="scientific">Hirundo rustica rustica</name>
    <dbReference type="NCBI Taxonomy" id="333673"/>
    <lineage>
        <taxon>Eukaryota</taxon>
        <taxon>Metazoa</taxon>
        <taxon>Chordata</taxon>
        <taxon>Craniata</taxon>
        <taxon>Vertebrata</taxon>
        <taxon>Euteleostomi</taxon>
        <taxon>Archelosauria</taxon>
        <taxon>Archosauria</taxon>
        <taxon>Dinosauria</taxon>
        <taxon>Saurischia</taxon>
        <taxon>Theropoda</taxon>
        <taxon>Coelurosauria</taxon>
        <taxon>Aves</taxon>
        <taxon>Neognathae</taxon>
        <taxon>Neoaves</taxon>
        <taxon>Telluraves</taxon>
        <taxon>Australaves</taxon>
        <taxon>Passeriformes</taxon>
        <taxon>Sylvioidea</taxon>
        <taxon>Hirundinidae</taxon>
        <taxon>Hirundo</taxon>
    </lineage>
</organism>
<sequence>MYFHIVLKLPGEKVATQEQLQLERGVRICERNSPADTKISEGRGGGGAPAARAEIPLLLAWEVHSGAGIHLQLTEDHVNVHKGNCDPMGAHAAEGSWQDLRPCGERSPPWSRFAGRTCDPVGDPHWSRLFLKDCTLWKGHMVAKFMKNCSPWEGLALQKFMEDCLPWEGPLARTVKECEESPP</sequence>
<name>A0A3M0KS52_HIRRU</name>
<comment type="caution">
    <text evidence="1">The sequence shown here is derived from an EMBL/GenBank/DDBJ whole genome shotgun (WGS) entry which is preliminary data.</text>
</comment>
<proteinExistence type="predicted"/>
<dbReference type="AlphaFoldDB" id="A0A3M0KS52"/>
<reference evidence="1 2" key="1">
    <citation type="submission" date="2018-07" db="EMBL/GenBank/DDBJ databases">
        <title>A high quality draft genome assembly of the barn swallow (H. rustica rustica).</title>
        <authorList>
            <person name="Formenti G."/>
            <person name="Chiara M."/>
            <person name="Poveda L."/>
            <person name="Francoijs K.-J."/>
            <person name="Bonisoli-Alquati A."/>
            <person name="Canova L."/>
            <person name="Gianfranceschi L."/>
            <person name="Horner D.S."/>
            <person name="Saino N."/>
        </authorList>
    </citation>
    <scope>NUCLEOTIDE SEQUENCE [LARGE SCALE GENOMIC DNA]</scope>
    <source>
        <strain evidence="1">Chelidonia</strain>
        <tissue evidence="1">Blood</tissue>
    </source>
</reference>
<accession>A0A3M0KS52</accession>
<protein>
    <submittedName>
        <fullName evidence="1">Uncharacterized protein</fullName>
    </submittedName>
</protein>
<dbReference type="Proteomes" id="UP000269221">
    <property type="component" value="Unassembled WGS sequence"/>
</dbReference>
<dbReference type="EMBL" id="QRBI01000104">
    <property type="protein sequence ID" value="RMC16118.1"/>
    <property type="molecule type" value="Genomic_DNA"/>
</dbReference>